<name>A0A1H1NW62_9ACTN</name>
<dbReference type="EMBL" id="LT629759">
    <property type="protein sequence ID" value="SDS03187.1"/>
    <property type="molecule type" value="Genomic_DNA"/>
</dbReference>
<keyword evidence="6 11" id="KW-0326">Glycosidase</keyword>
<feature type="active site" description="Proton acceptor" evidence="7">
    <location>
        <position position="265"/>
    </location>
</feature>
<accession>A0A1H1NW62</accession>
<evidence type="ECO:0000256" key="10">
    <source>
        <dbReference type="PIRSR" id="PIRSR601088-4"/>
    </source>
</evidence>
<keyword evidence="3 11" id="KW-0378">Hydrolase</keyword>
<feature type="binding site" evidence="9">
    <location>
        <position position="173"/>
    </location>
    <ligand>
        <name>Mn(2+)</name>
        <dbReference type="ChEBI" id="CHEBI:29035"/>
    </ligand>
</feature>
<dbReference type="InterPro" id="IPR015955">
    <property type="entry name" value="Lactate_DH/Glyco_Ohase_4_C"/>
</dbReference>
<dbReference type="SUPFAM" id="SSF56327">
    <property type="entry name" value="LDH C-terminal domain-like"/>
    <property type="match status" value="1"/>
</dbReference>
<keyword evidence="9" id="KW-0170">Cobalt</keyword>
<dbReference type="GO" id="GO:0005975">
    <property type="term" value="P:carbohydrate metabolic process"/>
    <property type="evidence" value="ECO:0007669"/>
    <property type="project" value="InterPro"/>
</dbReference>
<evidence type="ECO:0000259" key="12">
    <source>
        <dbReference type="Pfam" id="PF11975"/>
    </source>
</evidence>
<dbReference type="Pfam" id="PF11975">
    <property type="entry name" value="Glyco_hydro_4C"/>
    <property type="match status" value="1"/>
</dbReference>
<comment type="similarity">
    <text evidence="1 11">Belongs to the glycosyl hydrolase 4 family.</text>
</comment>
<dbReference type="SUPFAM" id="SSF51735">
    <property type="entry name" value="NAD(P)-binding Rossmann-fold domains"/>
    <property type="match status" value="1"/>
</dbReference>
<proteinExistence type="inferred from homology"/>
<feature type="binding site" evidence="8">
    <location>
        <position position="96"/>
    </location>
    <ligand>
        <name>substrate</name>
    </ligand>
</feature>
<keyword evidence="9" id="KW-0533">Nickel</keyword>
<evidence type="ECO:0000313" key="14">
    <source>
        <dbReference type="Proteomes" id="UP000199480"/>
    </source>
</evidence>
<evidence type="ECO:0000313" key="13">
    <source>
        <dbReference type="EMBL" id="SDS03187.1"/>
    </source>
</evidence>
<dbReference type="Pfam" id="PF02056">
    <property type="entry name" value="Glyco_hydro_4"/>
    <property type="match status" value="1"/>
</dbReference>
<feature type="binding site" evidence="8">
    <location>
        <position position="285"/>
    </location>
    <ligand>
        <name>substrate</name>
    </ligand>
</feature>
<dbReference type="GO" id="GO:0016616">
    <property type="term" value="F:oxidoreductase activity, acting on the CH-OH group of donors, NAD or NADP as acceptor"/>
    <property type="evidence" value="ECO:0007669"/>
    <property type="project" value="InterPro"/>
</dbReference>
<dbReference type="Gene3D" id="3.90.110.10">
    <property type="entry name" value="Lactate dehydrogenase/glycoside hydrolase, family 4, C-terminal"/>
    <property type="match status" value="1"/>
</dbReference>
<dbReference type="PRINTS" id="PR00732">
    <property type="entry name" value="GLHYDRLASE4"/>
</dbReference>
<feature type="binding site" evidence="8">
    <location>
        <position position="150"/>
    </location>
    <ligand>
        <name>substrate</name>
    </ligand>
</feature>
<evidence type="ECO:0000256" key="2">
    <source>
        <dbReference type="ARBA" id="ARBA00022723"/>
    </source>
</evidence>
<dbReference type="PANTHER" id="PTHR32092">
    <property type="entry name" value="6-PHOSPHO-BETA-GLUCOSIDASE-RELATED"/>
    <property type="match status" value="1"/>
</dbReference>
<sequence>MAEKKRFVVAIAGGASRYTPGILKMLVSEKDRFPLSKVVLYDNEDVRQKRMGKYARVLMSEYYPECEVVDTLDPEEAFTGIDFCFMQIRAGRQEMRRSDEHIALKHGCIGQETCGAGGFAYGMRSIPAVVEIIKNVKKYSPDAFVLNYSNPAAIVAEATKRIFPNDKHVINICDMPVGIMNQYADELGVPRNSIEARYFGLNHFGWFTAVLDKETGHDYLPELKKIFSKPLPDDHFTDMDPSWRETFVFMRKMVSECADYLPNTYLQYYLYPKHMLAGEDPEWTRADQVMAGHEKQVYEMVDEVCETGKIMGTKYGFTEEDLKDDDHATYIVDLACALAFNTHERFLMMVPNEGIIPNLTQGMMVEVPCMVGSNGPEPLNVGEIPAFQKGLLENQYAYEKLTVDANLNGSYIDAWHALTLNRLVNDTDTAKALLDDLIEANKEYWPELK</sequence>
<evidence type="ECO:0000256" key="1">
    <source>
        <dbReference type="ARBA" id="ARBA00010141"/>
    </source>
</evidence>
<protein>
    <submittedName>
        <fullName evidence="13">Maltose-6-phosphate glucosidase</fullName>
    </submittedName>
</protein>
<gene>
    <name evidence="13" type="ORF">SAMN04489857_2005</name>
</gene>
<dbReference type="Gene3D" id="3.40.50.720">
    <property type="entry name" value="NAD(P)-binding Rossmann-like Domain"/>
    <property type="match status" value="1"/>
</dbReference>
<evidence type="ECO:0000256" key="7">
    <source>
        <dbReference type="PIRSR" id="PIRSR601088-1"/>
    </source>
</evidence>
<keyword evidence="5 9" id="KW-0464">Manganese</keyword>
<evidence type="ECO:0000256" key="6">
    <source>
        <dbReference type="ARBA" id="ARBA00023295"/>
    </source>
</evidence>
<evidence type="ECO:0000256" key="5">
    <source>
        <dbReference type="ARBA" id="ARBA00023211"/>
    </source>
</evidence>
<reference evidence="14" key="1">
    <citation type="submission" date="2016-10" db="EMBL/GenBank/DDBJ databases">
        <authorList>
            <person name="Varghese N."/>
            <person name="Submissions S."/>
        </authorList>
    </citation>
    <scope>NUCLEOTIDE SEQUENCE [LARGE SCALE GENOMIC DNA]</scope>
    <source>
        <strain evidence="14">DSM 22620</strain>
    </source>
</reference>
<dbReference type="OrthoDB" id="9767022at2"/>
<dbReference type="GO" id="GO:0004553">
    <property type="term" value="F:hydrolase activity, hydrolyzing O-glycosyl compounds"/>
    <property type="evidence" value="ECO:0007669"/>
    <property type="project" value="InterPro"/>
</dbReference>
<feature type="site" description="Increases basicity of active site Tyr" evidence="10">
    <location>
        <position position="112"/>
    </location>
</feature>
<dbReference type="AlphaFoldDB" id="A0A1H1NW62"/>
<dbReference type="RefSeq" id="WP_090863922.1">
    <property type="nucleotide sequence ID" value="NZ_LT629759.1"/>
</dbReference>
<dbReference type="InterPro" id="IPR022616">
    <property type="entry name" value="Glyco_hydro_4_C"/>
</dbReference>
<feature type="active site" description="Proton donor" evidence="7">
    <location>
        <position position="174"/>
    </location>
</feature>
<feature type="binding site" evidence="9">
    <location>
        <position position="203"/>
    </location>
    <ligand>
        <name>Mn(2+)</name>
        <dbReference type="ChEBI" id="CHEBI:29035"/>
    </ligand>
</feature>
<evidence type="ECO:0000256" key="11">
    <source>
        <dbReference type="RuleBase" id="RU361152"/>
    </source>
</evidence>
<keyword evidence="4 11" id="KW-0520">NAD</keyword>
<dbReference type="GO" id="GO:0046872">
    <property type="term" value="F:metal ion binding"/>
    <property type="evidence" value="ECO:0007669"/>
    <property type="project" value="UniProtKB-KW"/>
</dbReference>
<dbReference type="PANTHER" id="PTHR32092:SF14">
    <property type="entry name" value="MALTOSE-6'-PHOSPHATE GLUCOSIDASE"/>
    <property type="match status" value="1"/>
</dbReference>
<dbReference type="Proteomes" id="UP000199480">
    <property type="component" value="Chromosome I"/>
</dbReference>
<evidence type="ECO:0000256" key="4">
    <source>
        <dbReference type="ARBA" id="ARBA00023027"/>
    </source>
</evidence>
<evidence type="ECO:0000256" key="9">
    <source>
        <dbReference type="PIRSR" id="PIRSR601088-3"/>
    </source>
</evidence>
<dbReference type="GeneID" id="78501332"/>
<organism evidence="13 14">
    <name type="scientific">Parafannyhessea umbonata</name>
    <dbReference type="NCBI Taxonomy" id="604330"/>
    <lineage>
        <taxon>Bacteria</taxon>
        <taxon>Bacillati</taxon>
        <taxon>Actinomycetota</taxon>
        <taxon>Coriobacteriia</taxon>
        <taxon>Coriobacteriales</taxon>
        <taxon>Atopobiaceae</taxon>
        <taxon>Parafannyhessea</taxon>
    </lineage>
</organism>
<evidence type="ECO:0000256" key="3">
    <source>
        <dbReference type="ARBA" id="ARBA00022801"/>
    </source>
</evidence>
<keyword evidence="9" id="KW-0408">Iron</keyword>
<evidence type="ECO:0000256" key="8">
    <source>
        <dbReference type="PIRSR" id="PIRSR601088-2"/>
    </source>
</evidence>
<dbReference type="InterPro" id="IPR036291">
    <property type="entry name" value="NAD(P)-bd_dom_sf"/>
</dbReference>
<comment type="cofactor">
    <cofactor evidence="11">
        <name>NAD(+)</name>
        <dbReference type="ChEBI" id="CHEBI:57540"/>
    </cofactor>
    <text evidence="11">Binds 1 NAD(+) per subunit.</text>
</comment>
<feature type="domain" description="Glycosyl hydrolase family 4 C-terminal" evidence="12">
    <location>
        <begin position="198"/>
        <end position="424"/>
    </location>
</feature>
<dbReference type="InterPro" id="IPR001088">
    <property type="entry name" value="Glyco_hydro_4"/>
</dbReference>
<keyword evidence="2 9" id="KW-0479">Metal-binding</keyword>